<keyword evidence="6" id="KW-0598">Phosphotransferase system</keyword>
<keyword evidence="2" id="KW-0813">Transport</keyword>
<dbReference type="InterPro" id="IPR036662">
    <property type="entry name" value="PTS_EIIA_man-typ_sf"/>
</dbReference>
<evidence type="ECO:0000256" key="6">
    <source>
        <dbReference type="ARBA" id="ARBA00022683"/>
    </source>
</evidence>
<sequence>MIGILIVAHGTLGESLIQCAIHVLGERPESLLALDVTAQTQSNMLDRARTMIAELNSGEGVLLLSDIYGATPCNTMCRLLSPGQVEGIPGVNLPMLMRAITYRHLPLAQLLDKAVKGGQEGIFYITPELCDATAGC</sequence>
<dbReference type="GO" id="GO:0016301">
    <property type="term" value="F:kinase activity"/>
    <property type="evidence" value="ECO:0007669"/>
    <property type="project" value="UniProtKB-KW"/>
</dbReference>
<comment type="subcellular location">
    <subcellularLocation>
        <location evidence="1">Cytoplasm</location>
    </subcellularLocation>
</comment>
<dbReference type="PROSITE" id="PS51096">
    <property type="entry name" value="PTS_EIIA_TYPE_4"/>
    <property type="match status" value="1"/>
</dbReference>
<feature type="domain" description="PTS EIIA type-4" evidence="8">
    <location>
        <begin position="1"/>
        <end position="122"/>
    </location>
</feature>
<keyword evidence="5 9" id="KW-0808">Transferase</keyword>
<dbReference type="PANTHER" id="PTHR33799">
    <property type="entry name" value="PTS PERMEASE-RELATED-RELATED"/>
    <property type="match status" value="1"/>
</dbReference>
<keyword evidence="7" id="KW-0418">Kinase</keyword>
<dbReference type="AlphaFoldDB" id="E6QUG9"/>
<dbReference type="Pfam" id="PF03610">
    <property type="entry name" value="EIIA-man"/>
    <property type="match status" value="1"/>
</dbReference>
<accession>E6QUG9</accession>
<dbReference type="InterPro" id="IPR004701">
    <property type="entry name" value="PTS_EIIA_man-typ"/>
</dbReference>
<reference evidence="9" key="1">
    <citation type="submission" date="2009-10" db="EMBL/GenBank/DDBJ databases">
        <title>Diversity of trophic interactions inside an arsenic-rich microbial ecosystem.</title>
        <authorList>
            <person name="Bertin P.N."/>
            <person name="Heinrich-Salmeron A."/>
            <person name="Pelletier E."/>
            <person name="Goulhen-Chollet F."/>
            <person name="Arsene-Ploetze F."/>
            <person name="Gallien S."/>
            <person name="Calteau A."/>
            <person name="Vallenet D."/>
            <person name="Casiot C."/>
            <person name="Chane-Woon-Ming B."/>
            <person name="Giloteaux L."/>
            <person name="Barakat M."/>
            <person name="Bonnefoy V."/>
            <person name="Bruneel O."/>
            <person name="Chandler M."/>
            <person name="Cleiss J."/>
            <person name="Duran R."/>
            <person name="Elbaz-Poulichet F."/>
            <person name="Fonknechten N."/>
            <person name="Lauga B."/>
            <person name="Mornico D."/>
            <person name="Ortet P."/>
            <person name="Schaeffer C."/>
            <person name="Siguier P."/>
            <person name="Alexander Thil Smith A."/>
            <person name="Van Dorsselaer A."/>
            <person name="Weissenbach J."/>
            <person name="Medigue C."/>
            <person name="Le Paslier D."/>
        </authorList>
    </citation>
    <scope>NUCLEOTIDE SEQUENCE</scope>
</reference>
<evidence type="ECO:0000256" key="7">
    <source>
        <dbReference type="ARBA" id="ARBA00022777"/>
    </source>
</evidence>
<dbReference type="GO" id="GO:0005737">
    <property type="term" value="C:cytoplasm"/>
    <property type="evidence" value="ECO:0007669"/>
    <property type="project" value="UniProtKB-SubCell"/>
</dbReference>
<keyword evidence="4" id="KW-0762">Sugar transport</keyword>
<evidence type="ECO:0000256" key="1">
    <source>
        <dbReference type="ARBA" id="ARBA00004496"/>
    </source>
</evidence>
<protein>
    <submittedName>
        <fullName evidence="9">Putative Phosphotransferase,mannose/fructose-specific component IIA family protein</fullName>
    </submittedName>
</protein>
<evidence type="ECO:0000256" key="4">
    <source>
        <dbReference type="ARBA" id="ARBA00022597"/>
    </source>
</evidence>
<dbReference type="GO" id="GO:0009401">
    <property type="term" value="P:phosphoenolpyruvate-dependent sugar phosphotransferase system"/>
    <property type="evidence" value="ECO:0007669"/>
    <property type="project" value="UniProtKB-KW"/>
</dbReference>
<name>E6QUG9_9ZZZZ</name>
<dbReference type="Gene3D" id="3.40.50.510">
    <property type="entry name" value="Phosphotransferase system, mannose-type IIA component"/>
    <property type="match status" value="1"/>
</dbReference>
<evidence type="ECO:0000313" key="9">
    <source>
        <dbReference type="EMBL" id="CBI10892.1"/>
    </source>
</evidence>
<dbReference type="PANTHER" id="PTHR33799:SF1">
    <property type="entry name" value="PTS SYSTEM MANNOSE-SPECIFIC EIIAB COMPONENT-RELATED"/>
    <property type="match status" value="1"/>
</dbReference>
<dbReference type="GO" id="GO:0016020">
    <property type="term" value="C:membrane"/>
    <property type="evidence" value="ECO:0007669"/>
    <property type="project" value="InterPro"/>
</dbReference>
<dbReference type="InterPro" id="IPR051471">
    <property type="entry name" value="Bacterial_PTS_sugar_comp"/>
</dbReference>
<evidence type="ECO:0000256" key="3">
    <source>
        <dbReference type="ARBA" id="ARBA00022490"/>
    </source>
</evidence>
<evidence type="ECO:0000256" key="2">
    <source>
        <dbReference type="ARBA" id="ARBA00022448"/>
    </source>
</evidence>
<proteinExistence type="predicted"/>
<dbReference type="SUPFAM" id="SSF53062">
    <property type="entry name" value="PTS system fructose IIA component-like"/>
    <property type="match status" value="1"/>
</dbReference>
<evidence type="ECO:0000256" key="5">
    <source>
        <dbReference type="ARBA" id="ARBA00022679"/>
    </source>
</evidence>
<dbReference type="CDD" id="cd00006">
    <property type="entry name" value="PTS_IIA_man"/>
    <property type="match status" value="1"/>
</dbReference>
<dbReference type="EMBL" id="CABR01000112">
    <property type="protein sequence ID" value="CBI10892.1"/>
    <property type="molecule type" value="Genomic_DNA"/>
</dbReference>
<dbReference type="InterPro" id="IPR033887">
    <property type="entry name" value="PTS_IIA_man"/>
</dbReference>
<gene>
    <name evidence="9" type="ORF">CARN7_1695</name>
</gene>
<comment type="caution">
    <text evidence="9">The sequence shown here is derived from an EMBL/GenBank/DDBJ whole genome shotgun (WGS) entry which is preliminary data.</text>
</comment>
<organism evidence="9">
    <name type="scientific">mine drainage metagenome</name>
    <dbReference type="NCBI Taxonomy" id="410659"/>
    <lineage>
        <taxon>unclassified sequences</taxon>
        <taxon>metagenomes</taxon>
        <taxon>ecological metagenomes</taxon>
    </lineage>
</organism>
<evidence type="ECO:0000259" key="8">
    <source>
        <dbReference type="PROSITE" id="PS51096"/>
    </source>
</evidence>
<keyword evidence="3" id="KW-0963">Cytoplasm</keyword>